<evidence type="ECO:0000256" key="7">
    <source>
        <dbReference type="ARBA" id="ARBA00022729"/>
    </source>
</evidence>
<evidence type="ECO:0000256" key="9">
    <source>
        <dbReference type="ARBA" id="ARBA00022989"/>
    </source>
</evidence>
<evidence type="ECO:0000256" key="6">
    <source>
        <dbReference type="ARBA" id="ARBA00022723"/>
    </source>
</evidence>
<keyword evidence="7 13" id="KW-0732">Signal</keyword>
<keyword evidence="12" id="KW-0325">Glycoprotein</keyword>
<dbReference type="PANTHER" id="PTHR31120">
    <property type="entry name" value="METALLOPROTEASE TIKI"/>
    <property type="match status" value="1"/>
</dbReference>
<dbReference type="AlphaFoldDB" id="A0A2T3HR17"/>
<comment type="cofactor">
    <cofactor evidence="2">
        <name>Co(2+)</name>
        <dbReference type="ChEBI" id="CHEBI:48828"/>
    </cofactor>
</comment>
<evidence type="ECO:0000256" key="8">
    <source>
        <dbReference type="ARBA" id="ARBA00022801"/>
    </source>
</evidence>
<dbReference type="RefSeq" id="WP_107213008.1">
    <property type="nucleotide sequence ID" value="NZ_KZ686268.1"/>
</dbReference>
<dbReference type="GO" id="GO:0046872">
    <property type="term" value="F:metal ion binding"/>
    <property type="evidence" value="ECO:0007669"/>
    <property type="project" value="UniProtKB-KW"/>
</dbReference>
<evidence type="ECO:0000256" key="4">
    <source>
        <dbReference type="ARBA" id="ARBA00022670"/>
    </source>
</evidence>
<comment type="subcellular location">
    <subcellularLocation>
        <location evidence="3">Membrane</location>
        <topology evidence="3">Single-pass type I membrane protein</topology>
    </subcellularLocation>
</comment>
<keyword evidence="10" id="KW-0482">Metalloprotease</keyword>
<dbReference type="Pfam" id="PF01963">
    <property type="entry name" value="TraB_PrgY_gumN"/>
    <property type="match status" value="1"/>
</dbReference>
<evidence type="ECO:0000256" key="13">
    <source>
        <dbReference type="SAM" id="SignalP"/>
    </source>
</evidence>
<keyword evidence="5" id="KW-0812">Transmembrane</keyword>
<dbReference type="EMBL" id="PYLS01000001">
    <property type="protein sequence ID" value="PST84843.1"/>
    <property type="molecule type" value="Genomic_DNA"/>
</dbReference>
<dbReference type="InterPro" id="IPR040230">
    <property type="entry name" value="TIKI1/2-like"/>
</dbReference>
<keyword evidence="6" id="KW-0479">Metal-binding</keyword>
<dbReference type="InterPro" id="IPR002816">
    <property type="entry name" value="TraB/PrgY/GumN_fam"/>
</dbReference>
<feature type="chain" id="PRO_5015703497" description="TraB/GumN family protein" evidence="13">
    <location>
        <begin position="20"/>
        <end position="289"/>
    </location>
</feature>
<evidence type="ECO:0000256" key="3">
    <source>
        <dbReference type="ARBA" id="ARBA00004479"/>
    </source>
</evidence>
<evidence type="ECO:0000313" key="14">
    <source>
        <dbReference type="EMBL" id="PST84843.1"/>
    </source>
</evidence>
<proteinExistence type="predicted"/>
<dbReference type="GO" id="GO:0016020">
    <property type="term" value="C:membrane"/>
    <property type="evidence" value="ECO:0007669"/>
    <property type="project" value="UniProtKB-SubCell"/>
</dbReference>
<dbReference type="GO" id="GO:0030178">
    <property type="term" value="P:negative regulation of Wnt signaling pathway"/>
    <property type="evidence" value="ECO:0007669"/>
    <property type="project" value="InterPro"/>
</dbReference>
<evidence type="ECO:0000256" key="10">
    <source>
        <dbReference type="ARBA" id="ARBA00023049"/>
    </source>
</evidence>
<evidence type="ECO:0000313" key="15">
    <source>
        <dbReference type="Proteomes" id="UP000240912"/>
    </source>
</evidence>
<sequence>MRKFLLFAVLFTTLNSAFAQKTKDRTLLWEISGNGLKKPSFLFGTYHLIGKQFIDTMPALQARLAESTVIVGELLFDSLDARKMMPMMVMRDTTLEQLLGPEQYTKLGNYLKDVSGMPIAALNKMKPAALQLLIAAYSSPIKVKDGEGLDQQLQVQGNAAGKRLVGLESAGFQMNMLLGESLAKQKAALLKTMAKSEELKTQGLKLYQHYIRQETDLLGRLFADREFIDEDDLEKMLYRRNRNWVQQLPAIMQQDQAFVAVGAGHLLGDQGLIVLLRKAGYTLRPLATN</sequence>
<reference evidence="14 15" key="1">
    <citation type="submission" date="2018-03" db="EMBL/GenBank/DDBJ databases">
        <authorList>
            <person name="Keele B.F."/>
        </authorList>
    </citation>
    <scope>NUCLEOTIDE SEQUENCE [LARGE SCALE GENOMIC DNA]</scope>
    <source>
        <strain evidence="14 15">YL28-9</strain>
    </source>
</reference>
<evidence type="ECO:0000256" key="5">
    <source>
        <dbReference type="ARBA" id="ARBA00022692"/>
    </source>
</evidence>
<dbReference type="GO" id="GO:0004222">
    <property type="term" value="F:metalloendopeptidase activity"/>
    <property type="evidence" value="ECO:0007669"/>
    <property type="project" value="TreeGrafter"/>
</dbReference>
<dbReference type="PANTHER" id="PTHR31120:SF6">
    <property type="entry name" value="METALLOPROTEASE TIKI HOMOLOG"/>
    <property type="match status" value="1"/>
</dbReference>
<evidence type="ECO:0000256" key="2">
    <source>
        <dbReference type="ARBA" id="ARBA00001941"/>
    </source>
</evidence>
<gene>
    <name evidence="14" type="ORF">C7T94_01580</name>
</gene>
<dbReference type="GO" id="GO:0006508">
    <property type="term" value="P:proteolysis"/>
    <property type="evidence" value="ECO:0007669"/>
    <property type="project" value="UniProtKB-KW"/>
</dbReference>
<accession>A0A2T3HR17</accession>
<keyword evidence="8" id="KW-0378">Hydrolase</keyword>
<name>A0A2T3HR17_9SPHI</name>
<evidence type="ECO:0000256" key="12">
    <source>
        <dbReference type="ARBA" id="ARBA00023180"/>
    </source>
</evidence>
<keyword evidence="11" id="KW-0472">Membrane</keyword>
<keyword evidence="15" id="KW-1185">Reference proteome</keyword>
<organism evidence="14 15">
    <name type="scientific">Pedobacter yulinensis</name>
    <dbReference type="NCBI Taxonomy" id="2126353"/>
    <lineage>
        <taxon>Bacteria</taxon>
        <taxon>Pseudomonadati</taxon>
        <taxon>Bacteroidota</taxon>
        <taxon>Sphingobacteriia</taxon>
        <taxon>Sphingobacteriales</taxon>
        <taxon>Sphingobacteriaceae</taxon>
        <taxon>Pedobacter</taxon>
    </lineage>
</organism>
<dbReference type="CDD" id="cd14789">
    <property type="entry name" value="Tiki"/>
    <property type="match status" value="1"/>
</dbReference>
<comment type="caution">
    <text evidence="14">The sequence shown here is derived from an EMBL/GenBank/DDBJ whole genome shotgun (WGS) entry which is preliminary data.</text>
</comment>
<keyword evidence="9" id="KW-1133">Transmembrane helix</keyword>
<feature type="signal peptide" evidence="13">
    <location>
        <begin position="1"/>
        <end position="19"/>
    </location>
</feature>
<dbReference type="OrthoDB" id="9798714at2"/>
<protein>
    <recommendedName>
        <fullName evidence="16">TraB/GumN family protein</fullName>
    </recommendedName>
</protein>
<evidence type="ECO:0000256" key="11">
    <source>
        <dbReference type="ARBA" id="ARBA00023136"/>
    </source>
</evidence>
<comment type="cofactor">
    <cofactor evidence="1">
        <name>Mn(2+)</name>
        <dbReference type="ChEBI" id="CHEBI:29035"/>
    </cofactor>
</comment>
<dbReference type="Proteomes" id="UP000240912">
    <property type="component" value="Unassembled WGS sequence"/>
</dbReference>
<keyword evidence="4" id="KW-0645">Protease</keyword>
<evidence type="ECO:0008006" key="16">
    <source>
        <dbReference type="Google" id="ProtNLM"/>
    </source>
</evidence>
<evidence type="ECO:0000256" key="1">
    <source>
        <dbReference type="ARBA" id="ARBA00001936"/>
    </source>
</evidence>